<name>A0A918PBA8_9ACTN</name>
<feature type="chain" id="PRO_5038454036" evidence="1">
    <location>
        <begin position="27"/>
        <end position="80"/>
    </location>
</feature>
<dbReference type="Proteomes" id="UP000622166">
    <property type="component" value="Unassembled WGS sequence"/>
</dbReference>
<keyword evidence="3" id="KW-1185">Reference proteome</keyword>
<evidence type="ECO:0000313" key="2">
    <source>
        <dbReference type="EMBL" id="GGY95805.1"/>
    </source>
</evidence>
<gene>
    <name evidence="2" type="ORF">GCM10010365_13380</name>
</gene>
<proteinExistence type="predicted"/>
<organism evidence="2 3">
    <name type="scientific">Streptomyces poonensis</name>
    <dbReference type="NCBI Taxonomy" id="68255"/>
    <lineage>
        <taxon>Bacteria</taxon>
        <taxon>Bacillati</taxon>
        <taxon>Actinomycetota</taxon>
        <taxon>Actinomycetes</taxon>
        <taxon>Kitasatosporales</taxon>
        <taxon>Streptomycetaceae</taxon>
        <taxon>Streptomyces</taxon>
    </lineage>
</organism>
<evidence type="ECO:0000256" key="1">
    <source>
        <dbReference type="SAM" id="SignalP"/>
    </source>
</evidence>
<keyword evidence="1" id="KW-0732">Signal</keyword>
<comment type="caution">
    <text evidence="2">The sequence shown here is derived from an EMBL/GenBank/DDBJ whole genome shotgun (WGS) entry which is preliminary data.</text>
</comment>
<sequence>MYAFVRPTALLVVVGALAAATAGAAAADTNKSQQTSNISGPIIPLLSPAGARPDNGQTSRQFSDKAYTTNWAVLDYFGPW</sequence>
<dbReference type="RefSeq" id="WP_189856078.1">
    <property type="nucleotide sequence ID" value="NZ_BMVW01000001.1"/>
</dbReference>
<reference evidence="2" key="2">
    <citation type="submission" date="2020-09" db="EMBL/GenBank/DDBJ databases">
        <authorList>
            <person name="Sun Q."/>
            <person name="Ohkuma M."/>
        </authorList>
    </citation>
    <scope>NUCLEOTIDE SEQUENCE</scope>
    <source>
        <strain evidence="2">JCM 4815</strain>
    </source>
</reference>
<dbReference type="EMBL" id="BMVW01000001">
    <property type="protein sequence ID" value="GGY95805.1"/>
    <property type="molecule type" value="Genomic_DNA"/>
</dbReference>
<evidence type="ECO:0000313" key="3">
    <source>
        <dbReference type="Proteomes" id="UP000622166"/>
    </source>
</evidence>
<feature type="signal peptide" evidence="1">
    <location>
        <begin position="1"/>
        <end position="26"/>
    </location>
</feature>
<reference evidence="2" key="1">
    <citation type="journal article" date="2014" name="Int. J. Syst. Evol. Microbiol.">
        <title>Complete genome sequence of Corynebacterium casei LMG S-19264T (=DSM 44701T), isolated from a smear-ripened cheese.</title>
        <authorList>
            <consortium name="US DOE Joint Genome Institute (JGI-PGF)"/>
            <person name="Walter F."/>
            <person name="Albersmeier A."/>
            <person name="Kalinowski J."/>
            <person name="Ruckert C."/>
        </authorList>
    </citation>
    <scope>NUCLEOTIDE SEQUENCE</scope>
    <source>
        <strain evidence="2">JCM 4815</strain>
    </source>
</reference>
<dbReference type="AlphaFoldDB" id="A0A918PBA8"/>
<accession>A0A918PBA8</accession>
<protein>
    <submittedName>
        <fullName evidence="2">Uncharacterized protein</fullName>
    </submittedName>
</protein>